<feature type="compositionally biased region" description="Low complexity" evidence="7">
    <location>
        <begin position="1"/>
        <end position="24"/>
    </location>
</feature>
<feature type="compositionally biased region" description="Basic residues" evidence="7">
    <location>
        <begin position="404"/>
        <end position="414"/>
    </location>
</feature>
<name>A0AAJ0BUQ3_9PEZI</name>
<dbReference type="GO" id="GO:0034457">
    <property type="term" value="C:Mpp10 complex"/>
    <property type="evidence" value="ECO:0007669"/>
    <property type="project" value="InterPro"/>
</dbReference>
<dbReference type="GO" id="GO:0006364">
    <property type="term" value="P:rRNA processing"/>
    <property type="evidence" value="ECO:0007669"/>
    <property type="project" value="UniProtKB-KW"/>
</dbReference>
<dbReference type="EMBL" id="MU839038">
    <property type="protein sequence ID" value="KAK1762381.1"/>
    <property type="molecule type" value="Genomic_DNA"/>
</dbReference>
<dbReference type="AlphaFoldDB" id="A0AAJ0BUQ3"/>
<comment type="subcellular location">
    <subcellularLocation>
        <location evidence="1">Nucleus</location>
        <location evidence="1">Nucleolus</location>
    </subcellularLocation>
</comment>
<accession>A0AAJ0BUQ3</accession>
<dbReference type="PANTHER" id="PTHR17039:SF0">
    <property type="entry name" value="U3 SMALL NUCLEOLAR RIBONUCLEOPROTEIN PROTEIN MPP10"/>
    <property type="match status" value="1"/>
</dbReference>
<evidence type="ECO:0000256" key="1">
    <source>
        <dbReference type="ARBA" id="ARBA00004604"/>
    </source>
</evidence>
<comment type="similarity">
    <text evidence="6">Belongs to the MPP10 family.</text>
</comment>
<dbReference type="GeneID" id="85312450"/>
<comment type="caution">
    <text evidence="8">The sequence shown here is derived from an EMBL/GenBank/DDBJ whole genome shotgun (WGS) entry which is preliminary data.</text>
</comment>
<evidence type="ECO:0000256" key="7">
    <source>
        <dbReference type="SAM" id="MobiDB-lite"/>
    </source>
</evidence>
<dbReference type="Proteomes" id="UP001244011">
    <property type="component" value="Unassembled WGS sequence"/>
</dbReference>
<feature type="compositionally biased region" description="Low complexity" evidence="7">
    <location>
        <begin position="179"/>
        <end position="189"/>
    </location>
</feature>
<feature type="compositionally biased region" description="Basic and acidic residues" evidence="7">
    <location>
        <begin position="331"/>
        <end position="342"/>
    </location>
</feature>
<evidence type="ECO:0000256" key="6">
    <source>
        <dbReference type="ARBA" id="ARBA00029455"/>
    </source>
</evidence>
<evidence type="ECO:0000256" key="2">
    <source>
        <dbReference type="ARBA" id="ARBA00022517"/>
    </source>
</evidence>
<feature type="region of interest" description="Disordered" evidence="7">
    <location>
        <begin position="681"/>
        <end position="741"/>
    </location>
</feature>
<keyword evidence="5 8" id="KW-0687">Ribonucleoprotein</keyword>
<dbReference type="RefSeq" id="XP_060278594.1">
    <property type="nucleotide sequence ID" value="XM_060429263.1"/>
</dbReference>
<reference evidence="8" key="1">
    <citation type="submission" date="2023-06" db="EMBL/GenBank/DDBJ databases">
        <title>Genome-scale phylogeny and comparative genomics of the fungal order Sordariales.</title>
        <authorList>
            <consortium name="Lawrence Berkeley National Laboratory"/>
            <person name="Hensen N."/>
            <person name="Bonometti L."/>
            <person name="Westerberg I."/>
            <person name="Brannstrom I.O."/>
            <person name="Guillou S."/>
            <person name="Cros-Aarteil S."/>
            <person name="Calhoun S."/>
            <person name="Haridas S."/>
            <person name="Kuo A."/>
            <person name="Mondo S."/>
            <person name="Pangilinan J."/>
            <person name="Riley R."/>
            <person name="Labutti K."/>
            <person name="Andreopoulos B."/>
            <person name="Lipzen A."/>
            <person name="Chen C."/>
            <person name="Yanf M."/>
            <person name="Daum C."/>
            <person name="Ng V."/>
            <person name="Clum A."/>
            <person name="Steindorff A."/>
            <person name="Ohm R."/>
            <person name="Martin F."/>
            <person name="Silar P."/>
            <person name="Natvig D."/>
            <person name="Lalanne C."/>
            <person name="Gautier V."/>
            <person name="Ament-Velasquez S.L."/>
            <person name="Kruys A."/>
            <person name="Hutchinson M.I."/>
            <person name="Powell A.J."/>
            <person name="Barry K."/>
            <person name="Miller A.N."/>
            <person name="Grigoriev I.V."/>
            <person name="Debuchy R."/>
            <person name="Gladieux P."/>
            <person name="Thoren M.H."/>
            <person name="Johannesson H."/>
        </authorList>
    </citation>
    <scope>NUCLEOTIDE SEQUENCE</scope>
    <source>
        <strain evidence="8">8032-3</strain>
    </source>
</reference>
<dbReference type="Pfam" id="PF04006">
    <property type="entry name" value="Mpp10"/>
    <property type="match status" value="1"/>
</dbReference>
<feature type="region of interest" description="Disordered" evidence="7">
    <location>
        <begin position="165"/>
        <end position="380"/>
    </location>
</feature>
<feature type="region of interest" description="Disordered" evidence="7">
    <location>
        <begin position="401"/>
        <end position="472"/>
    </location>
</feature>
<feature type="compositionally biased region" description="Acidic residues" evidence="7">
    <location>
        <begin position="365"/>
        <end position="375"/>
    </location>
</feature>
<evidence type="ECO:0000313" key="8">
    <source>
        <dbReference type="EMBL" id="KAK1762381.1"/>
    </source>
</evidence>
<keyword evidence="2" id="KW-0690">Ribosome biogenesis</keyword>
<gene>
    <name evidence="8" type="ORF">QBC33DRAFT_552067</name>
</gene>
<keyword evidence="9" id="KW-1185">Reference proteome</keyword>
<dbReference type="PIRSF" id="PIRSF017300">
    <property type="entry name" value="snoRNP_Mpp10"/>
    <property type="match status" value="1"/>
</dbReference>
<dbReference type="GO" id="GO:0032040">
    <property type="term" value="C:small-subunit processome"/>
    <property type="evidence" value="ECO:0007669"/>
    <property type="project" value="TreeGrafter"/>
</dbReference>
<feature type="compositionally biased region" description="Acidic residues" evidence="7">
    <location>
        <begin position="190"/>
        <end position="264"/>
    </location>
</feature>
<organism evidence="8 9">
    <name type="scientific">Phialemonium atrogriseum</name>
    <dbReference type="NCBI Taxonomy" id="1093897"/>
    <lineage>
        <taxon>Eukaryota</taxon>
        <taxon>Fungi</taxon>
        <taxon>Dikarya</taxon>
        <taxon>Ascomycota</taxon>
        <taxon>Pezizomycotina</taxon>
        <taxon>Sordariomycetes</taxon>
        <taxon>Sordariomycetidae</taxon>
        <taxon>Cephalothecales</taxon>
        <taxon>Cephalothecaceae</taxon>
        <taxon>Phialemonium</taxon>
    </lineage>
</organism>
<dbReference type="GO" id="GO:0005732">
    <property type="term" value="C:sno(s)RNA-containing ribonucleoprotein complex"/>
    <property type="evidence" value="ECO:0007669"/>
    <property type="project" value="InterPro"/>
</dbReference>
<feature type="region of interest" description="Disordered" evidence="7">
    <location>
        <begin position="1"/>
        <end position="39"/>
    </location>
</feature>
<keyword evidence="3" id="KW-0698">rRNA processing</keyword>
<dbReference type="PANTHER" id="PTHR17039">
    <property type="entry name" value="U3 SMALL NUCLEOLAR RIBONUCLEOPROTEIN PROTEIN MPP10"/>
    <property type="match status" value="1"/>
</dbReference>
<evidence type="ECO:0000313" key="9">
    <source>
        <dbReference type="Proteomes" id="UP001244011"/>
    </source>
</evidence>
<sequence>MAAAGSTSPSLTSSSHTLTAGSTTMPPPPTTTATASSNMAAGAALLESITTQNRHSFLQPSASIPAASLQLVKETLDAFAGRVSDEQQLRLREAGKKRKREAGLLERAEVLKIRKLHVDGFETGQVWQQAKRIIGSALRESQDVIEELEEMGQFRDVLEIGAKEVDASDALGTDESESVEGGSETGSELGSDEDEEDDEDASNDEEDSGAEIYDLLDDEAEEADDAESDTSDLLEENLELDGEDLGSEDEDGEDEEVGSDEAPEEYVKDPHGLNDEFFSIDEFNKQTQYFEDQDARADPNTDMASDDEDVDWHLDPMAESMPNGKSSGKPSKKDKIDEKALSDADDDEDEDDEEGGPTFGNMELDAPEGESDDELEKGLQDGLDLGLDLTANDIYYKNFFAPPKKVKKGGKPRHKELPRPSKPDDADVERAINDVRRDLFDDLSERSDSEDALSDVSAGDPRSRRSAHERRQAKLAEEIRKLEAESVAKRKWTLSGEATAAERPINSILEQDLDFEHAGKPIPVITEEISESIEELIKRRILAQEFDEVIRRRPDSMADVSNDTRRGLVELDDTKAKQSLAEIYEEEHVKTANPDTYVSKSDEKLRQEEQEAENMWKEISAKLDALSSWHYKPKPATPSLTVVADVATITMEDAQPTTAQGVNGGESMIAPQEVYKAGKETAEQGEVVAKSGLPVARQEMSREEKLRRRRREKERIRKSGGGDEGKKPLSKKAQEKKDTISELKKGGVRVINKKGEIVDMDGNKAAAARKAATSGSFKL</sequence>
<evidence type="ECO:0000256" key="5">
    <source>
        <dbReference type="ARBA" id="ARBA00023274"/>
    </source>
</evidence>
<evidence type="ECO:0000256" key="4">
    <source>
        <dbReference type="ARBA" id="ARBA00023242"/>
    </source>
</evidence>
<evidence type="ECO:0000256" key="3">
    <source>
        <dbReference type="ARBA" id="ARBA00022552"/>
    </source>
</evidence>
<protein>
    <submittedName>
        <fullName evidence="8">U3 small nucleolar ribonucleoprotein mpp10</fullName>
    </submittedName>
</protein>
<proteinExistence type="inferred from homology"/>
<feature type="compositionally biased region" description="Acidic residues" evidence="7">
    <location>
        <begin position="343"/>
        <end position="355"/>
    </location>
</feature>
<feature type="compositionally biased region" description="Basic and acidic residues" evidence="7">
    <location>
        <begin position="415"/>
        <end position="449"/>
    </location>
</feature>
<dbReference type="InterPro" id="IPR012173">
    <property type="entry name" value="Mpp10"/>
</dbReference>
<feature type="compositionally biased region" description="Basic and acidic residues" evidence="7">
    <location>
        <begin position="265"/>
        <end position="274"/>
    </location>
</feature>
<keyword evidence="4" id="KW-0539">Nucleus</keyword>
<feature type="compositionally biased region" description="Basic and acidic residues" evidence="7">
    <location>
        <begin position="713"/>
        <end position="741"/>
    </location>
</feature>